<gene>
    <name evidence="1" type="ORF">AYY18_16700</name>
</gene>
<keyword evidence="2" id="KW-1185">Reference proteome</keyword>
<evidence type="ECO:0000313" key="1">
    <source>
        <dbReference type="EMBL" id="OBU12164.1"/>
    </source>
</evidence>
<reference evidence="2" key="1">
    <citation type="submission" date="2016-06" db="EMBL/GenBank/DDBJ databases">
        <authorList>
            <person name="Butler K."/>
        </authorList>
    </citation>
    <scope>NUCLEOTIDE SEQUENCE [LARGE SCALE GENOMIC DNA]</scope>
    <source>
        <strain evidence="2">GCSL-Mp20</strain>
    </source>
</reference>
<protein>
    <recommendedName>
        <fullName evidence="3">Tail assembly chaperone</fullName>
    </recommendedName>
</protein>
<dbReference type="OrthoDB" id="6121484at2"/>
<dbReference type="AlphaFoldDB" id="A0A1B8HRT7"/>
<accession>A0A1B8HRT7</accession>
<dbReference type="Proteomes" id="UP000092377">
    <property type="component" value="Unassembled WGS sequence"/>
</dbReference>
<dbReference type="RefSeq" id="WP_067400376.1">
    <property type="nucleotide sequence ID" value="NZ_LZEY01000008.1"/>
</dbReference>
<name>A0A1B8HRT7_9GAMM</name>
<organism evidence="1 2">
    <name type="scientific">Morganella psychrotolerans</name>
    <dbReference type="NCBI Taxonomy" id="368603"/>
    <lineage>
        <taxon>Bacteria</taxon>
        <taxon>Pseudomonadati</taxon>
        <taxon>Pseudomonadota</taxon>
        <taxon>Gammaproteobacteria</taxon>
        <taxon>Enterobacterales</taxon>
        <taxon>Morganellaceae</taxon>
        <taxon>Morganella</taxon>
    </lineage>
</organism>
<comment type="caution">
    <text evidence="1">The sequence shown here is derived from an EMBL/GenBank/DDBJ whole genome shotgun (WGS) entry which is preliminary data.</text>
</comment>
<dbReference type="EMBL" id="LZEY01000008">
    <property type="protein sequence ID" value="OBU12164.1"/>
    <property type="molecule type" value="Genomic_DNA"/>
</dbReference>
<evidence type="ECO:0008006" key="3">
    <source>
        <dbReference type="Google" id="ProtNLM"/>
    </source>
</evidence>
<evidence type="ECO:0000313" key="2">
    <source>
        <dbReference type="Proteomes" id="UP000092377"/>
    </source>
</evidence>
<proteinExistence type="predicted"/>
<sequence>MEQPEKNIPVPVNTIDSVPAKLLYGVDFNGVLQFDYAVRIPVMRDIYDALDETEESTGSSTGGKSDIYYRLALLQRTITKLGDIPPEDITTELLMNELLEEDYSILDAAQTDAKKKRRELRSAAEPSGK</sequence>